<feature type="region of interest" description="Disordered" evidence="2">
    <location>
        <begin position="238"/>
        <end position="371"/>
    </location>
</feature>
<reference evidence="3 4" key="1">
    <citation type="submission" date="2020-03" db="EMBL/GenBank/DDBJ databases">
        <title>Dissostichus mawsoni Genome sequencing and assembly.</title>
        <authorList>
            <person name="Park H."/>
        </authorList>
    </citation>
    <scope>NUCLEOTIDE SEQUENCE [LARGE SCALE GENOMIC DNA]</scope>
    <source>
        <strain evidence="3">DM0001</strain>
        <tissue evidence="3">Muscle</tissue>
    </source>
</reference>
<name>A0A7J5YPS9_DISMA</name>
<dbReference type="AlphaFoldDB" id="A0A7J5YPS9"/>
<organism evidence="3 4">
    <name type="scientific">Dissostichus mawsoni</name>
    <name type="common">Antarctic cod</name>
    <dbReference type="NCBI Taxonomy" id="36200"/>
    <lineage>
        <taxon>Eukaryota</taxon>
        <taxon>Metazoa</taxon>
        <taxon>Chordata</taxon>
        <taxon>Craniata</taxon>
        <taxon>Vertebrata</taxon>
        <taxon>Euteleostomi</taxon>
        <taxon>Actinopterygii</taxon>
        <taxon>Neopterygii</taxon>
        <taxon>Teleostei</taxon>
        <taxon>Neoteleostei</taxon>
        <taxon>Acanthomorphata</taxon>
        <taxon>Eupercaria</taxon>
        <taxon>Perciformes</taxon>
        <taxon>Notothenioidei</taxon>
        <taxon>Nototheniidae</taxon>
        <taxon>Dissostichus</taxon>
    </lineage>
</organism>
<proteinExistence type="predicted"/>
<feature type="compositionally biased region" description="Acidic residues" evidence="2">
    <location>
        <begin position="324"/>
        <end position="336"/>
    </location>
</feature>
<evidence type="ECO:0000313" key="4">
    <source>
        <dbReference type="Proteomes" id="UP000518266"/>
    </source>
</evidence>
<keyword evidence="4" id="KW-1185">Reference proteome</keyword>
<accession>A0A7J5YPS9</accession>
<feature type="compositionally biased region" description="Acidic residues" evidence="2">
    <location>
        <begin position="277"/>
        <end position="315"/>
    </location>
</feature>
<evidence type="ECO:0000256" key="1">
    <source>
        <dbReference type="PROSITE-ProRule" id="PRU00339"/>
    </source>
</evidence>
<comment type="caution">
    <text evidence="3">The sequence shown here is derived from an EMBL/GenBank/DDBJ whole genome shotgun (WGS) entry which is preliminary data.</text>
</comment>
<gene>
    <name evidence="3" type="ORF">F7725_013346</name>
</gene>
<sequence>MPPIKTKRRGFSVWAANDSASDATWPITAVMKTNNFQTNLTLKKCSKTDMGLSHLTALQNKRLSVLQASTSSFKADTSSKVSTGLDSFGGNFNLQLEDSDMLSDHDELDNLETEEEERKLLSQLQMEGSFNINKSLSEKQHKAVNQSFNGSVMDNSMDNSIVTKKKKRAAVIYDSDQDDVDDRSYLDNSFQVLVASTPKLVSSVRTPLRSRKSVGGNTSVASRRSLILSIVEDMEKIKDNQEITSEEEEEDDVSERHSDEAEEDLTGSTHDALQVEETLDTEGEEDVEEEEADVQGEEDDEEYSESVDDVEESEQEMTSNMEESSSEPELASDEQMDQCTADGVKLSSKGILSEEESFESPGKEYQSKGKPDDALSCFLRAIDIQPGDPEVQLMTIQLYRQMSQRS</sequence>
<evidence type="ECO:0000313" key="3">
    <source>
        <dbReference type="EMBL" id="KAF3851574.1"/>
    </source>
</evidence>
<keyword evidence="1" id="KW-0802">TPR repeat</keyword>
<dbReference type="EMBL" id="JAAKFY010000010">
    <property type="protein sequence ID" value="KAF3851574.1"/>
    <property type="molecule type" value="Genomic_DNA"/>
</dbReference>
<evidence type="ECO:0000256" key="2">
    <source>
        <dbReference type="SAM" id="MobiDB-lite"/>
    </source>
</evidence>
<dbReference type="InterPro" id="IPR019734">
    <property type="entry name" value="TPR_rpt"/>
</dbReference>
<dbReference type="Proteomes" id="UP000518266">
    <property type="component" value="Unassembled WGS sequence"/>
</dbReference>
<feature type="repeat" description="TPR" evidence="1">
    <location>
        <begin position="355"/>
        <end position="388"/>
    </location>
</feature>
<feature type="compositionally biased region" description="Acidic residues" evidence="2">
    <location>
        <begin position="244"/>
        <end position="253"/>
    </location>
</feature>
<feature type="compositionally biased region" description="Basic and acidic residues" evidence="2">
    <location>
        <begin position="361"/>
        <end position="371"/>
    </location>
</feature>
<protein>
    <submittedName>
        <fullName evidence="3">Uncharacterized protein</fullName>
    </submittedName>
</protein>
<dbReference type="PROSITE" id="PS50005">
    <property type="entry name" value="TPR"/>
    <property type="match status" value="1"/>
</dbReference>
<dbReference type="OrthoDB" id="413460at2759"/>